<dbReference type="RefSeq" id="WP_398711888.1">
    <property type="nucleotide sequence ID" value="NZ_JBIRUI010000015.1"/>
</dbReference>
<protein>
    <recommendedName>
        <fullName evidence="4">DUF3592 domain-containing protein</fullName>
    </recommendedName>
</protein>
<dbReference type="EMBL" id="JBIRUI010000015">
    <property type="protein sequence ID" value="MFI1717519.1"/>
    <property type="molecule type" value="Genomic_DNA"/>
</dbReference>
<gene>
    <name evidence="2" type="ORF">ACH407_28620</name>
</gene>
<sequence length="167" mass="17518">MGMSEGGDVLDRQPEQVGPAPWLALACLVGLLLAYVVLTNFTGELRTALWGEPGTVTEADCRTYDNTVANAGTSTSCSGVFTPDDGGASFDVPVEGDIDAQPVRAWLVDGTSGTAYVSPTWWAGALPVGLSLLLAGLPAAVTVRHVRRVRAQRRRDPLYGSDPESSA</sequence>
<organism evidence="2 3">
    <name type="scientific">Streptomyces litmocidini</name>
    <dbReference type="NCBI Taxonomy" id="67318"/>
    <lineage>
        <taxon>Bacteria</taxon>
        <taxon>Bacillati</taxon>
        <taxon>Actinomycetota</taxon>
        <taxon>Actinomycetes</taxon>
        <taxon>Kitasatosporales</taxon>
        <taxon>Streptomycetaceae</taxon>
        <taxon>Streptomyces</taxon>
    </lineage>
</organism>
<proteinExistence type="predicted"/>
<evidence type="ECO:0008006" key="4">
    <source>
        <dbReference type="Google" id="ProtNLM"/>
    </source>
</evidence>
<evidence type="ECO:0000313" key="3">
    <source>
        <dbReference type="Proteomes" id="UP001611339"/>
    </source>
</evidence>
<feature type="transmembrane region" description="Helical" evidence="1">
    <location>
        <begin position="121"/>
        <end position="143"/>
    </location>
</feature>
<accession>A0ABW7UCY7</accession>
<keyword evidence="1" id="KW-1133">Transmembrane helix</keyword>
<keyword evidence="3" id="KW-1185">Reference proteome</keyword>
<reference evidence="2 3" key="1">
    <citation type="submission" date="2024-10" db="EMBL/GenBank/DDBJ databases">
        <title>The Natural Products Discovery Center: Release of the First 8490 Sequenced Strains for Exploring Actinobacteria Biosynthetic Diversity.</title>
        <authorList>
            <person name="Kalkreuter E."/>
            <person name="Kautsar S.A."/>
            <person name="Yang D."/>
            <person name="Bader C.D."/>
            <person name="Teijaro C.N."/>
            <person name="Fluegel L."/>
            <person name="Davis C.M."/>
            <person name="Simpson J.R."/>
            <person name="Lauterbach L."/>
            <person name="Steele A.D."/>
            <person name="Gui C."/>
            <person name="Meng S."/>
            <person name="Li G."/>
            <person name="Viehrig K."/>
            <person name="Ye F."/>
            <person name="Su P."/>
            <person name="Kiefer A.F."/>
            <person name="Nichols A."/>
            <person name="Cepeda A.J."/>
            <person name="Yan W."/>
            <person name="Fan B."/>
            <person name="Jiang Y."/>
            <person name="Adhikari A."/>
            <person name="Zheng C.-J."/>
            <person name="Schuster L."/>
            <person name="Cowan T.M."/>
            <person name="Smanski M.J."/>
            <person name="Chevrette M.G."/>
            <person name="De Carvalho L.P.S."/>
            <person name="Shen B."/>
        </authorList>
    </citation>
    <scope>NUCLEOTIDE SEQUENCE [LARGE SCALE GENOMIC DNA]</scope>
    <source>
        <strain evidence="2 3">NPDC020602</strain>
    </source>
</reference>
<evidence type="ECO:0000313" key="2">
    <source>
        <dbReference type="EMBL" id="MFI1717519.1"/>
    </source>
</evidence>
<comment type="caution">
    <text evidence="2">The sequence shown here is derived from an EMBL/GenBank/DDBJ whole genome shotgun (WGS) entry which is preliminary data.</text>
</comment>
<evidence type="ECO:0000256" key="1">
    <source>
        <dbReference type="SAM" id="Phobius"/>
    </source>
</evidence>
<keyword evidence="1" id="KW-0472">Membrane</keyword>
<dbReference type="Proteomes" id="UP001611339">
    <property type="component" value="Unassembled WGS sequence"/>
</dbReference>
<feature type="transmembrane region" description="Helical" evidence="1">
    <location>
        <begin position="20"/>
        <end position="38"/>
    </location>
</feature>
<name>A0ABW7UCY7_9ACTN</name>
<keyword evidence="1" id="KW-0812">Transmembrane</keyword>